<dbReference type="InterPro" id="IPR028889">
    <property type="entry name" value="USP"/>
</dbReference>
<dbReference type="HOGENOM" id="CLU_761716_0_0_1"/>
<name>A0A0D3JP28_EMIH1</name>
<evidence type="ECO:0000313" key="4">
    <source>
        <dbReference type="Proteomes" id="UP000013827"/>
    </source>
</evidence>
<dbReference type="EnsemblProtists" id="EOD25263">
    <property type="protein sequence ID" value="EOD25263"/>
    <property type="gene ID" value="EMIHUDRAFT_237887"/>
</dbReference>
<proteinExistence type="predicted"/>
<organism evidence="3 4">
    <name type="scientific">Emiliania huxleyi (strain CCMP1516)</name>
    <dbReference type="NCBI Taxonomy" id="280463"/>
    <lineage>
        <taxon>Eukaryota</taxon>
        <taxon>Haptista</taxon>
        <taxon>Haptophyta</taxon>
        <taxon>Prymnesiophyceae</taxon>
        <taxon>Isochrysidales</taxon>
        <taxon>Noelaerhabdaceae</taxon>
        <taxon>Emiliania</taxon>
    </lineage>
</organism>
<dbReference type="GO" id="GO:0005829">
    <property type="term" value="C:cytosol"/>
    <property type="evidence" value="ECO:0007669"/>
    <property type="project" value="TreeGrafter"/>
</dbReference>
<dbReference type="STRING" id="2903.R1CQI3"/>
<dbReference type="PROSITE" id="PS00973">
    <property type="entry name" value="USP_2"/>
    <property type="match status" value="1"/>
</dbReference>
<dbReference type="PROSITE" id="PS00972">
    <property type="entry name" value="USP_1"/>
    <property type="match status" value="1"/>
</dbReference>
<dbReference type="Pfam" id="PF00443">
    <property type="entry name" value="UCH"/>
    <property type="match status" value="1"/>
</dbReference>
<dbReference type="SUPFAM" id="SSF54001">
    <property type="entry name" value="Cysteine proteinases"/>
    <property type="match status" value="1"/>
</dbReference>
<feature type="domain" description="USP" evidence="2">
    <location>
        <begin position="16"/>
        <end position="369"/>
    </location>
</feature>
<reference evidence="4" key="1">
    <citation type="journal article" date="2013" name="Nature">
        <title>Pan genome of the phytoplankton Emiliania underpins its global distribution.</title>
        <authorList>
            <person name="Read B.A."/>
            <person name="Kegel J."/>
            <person name="Klute M.J."/>
            <person name="Kuo A."/>
            <person name="Lefebvre S.C."/>
            <person name="Maumus F."/>
            <person name="Mayer C."/>
            <person name="Miller J."/>
            <person name="Monier A."/>
            <person name="Salamov A."/>
            <person name="Young J."/>
            <person name="Aguilar M."/>
            <person name="Claverie J.M."/>
            <person name="Frickenhaus S."/>
            <person name="Gonzalez K."/>
            <person name="Herman E.K."/>
            <person name="Lin Y.C."/>
            <person name="Napier J."/>
            <person name="Ogata H."/>
            <person name="Sarno A.F."/>
            <person name="Shmutz J."/>
            <person name="Schroeder D."/>
            <person name="de Vargas C."/>
            <person name="Verret F."/>
            <person name="von Dassow P."/>
            <person name="Valentin K."/>
            <person name="Van de Peer Y."/>
            <person name="Wheeler G."/>
            <person name="Dacks J.B."/>
            <person name="Delwiche C.F."/>
            <person name="Dyhrman S.T."/>
            <person name="Glockner G."/>
            <person name="John U."/>
            <person name="Richards T."/>
            <person name="Worden A.Z."/>
            <person name="Zhang X."/>
            <person name="Grigoriev I.V."/>
            <person name="Allen A.E."/>
            <person name="Bidle K."/>
            <person name="Borodovsky M."/>
            <person name="Bowler C."/>
            <person name="Brownlee C."/>
            <person name="Cock J.M."/>
            <person name="Elias M."/>
            <person name="Gladyshev V.N."/>
            <person name="Groth M."/>
            <person name="Guda C."/>
            <person name="Hadaegh A."/>
            <person name="Iglesias-Rodriguez M.D."/>
            <person name="Jenkins J."/>
            <person name="Jones B.M."/>
            <person name="Lawson T."/>
            <person name="Leese F."/>
            <person name="Lindquist E."/>
            <person name="Lobanov A."/>
            <person name="Lomsadze A."/>
            <person name="Malik S.B."/>
            <person name="Marsh M.E."/>
            <person name="Mackinder L."/>
            <person name="Mock T."/>
            <person name="Mueller-Roeber B."/>
            <person name="Pagarete A."/>
            <person name="Parker M."/>
            <person name="Probert I."/>
            <person name="Quesneville H."/>
            <person name="Raines C."/>
            <person name="Rensing S.A."/>
            <person name="Riano-Pachon D.M."/>
            <person name="Richier S."/>
            <person name="Rokitta S."/>
            <person name="Shiraiwa Y."/>
            <person name="Soanes D.M."/>
            <person name="van der Giezen M."/>
            <person name="Wahlund T.M."/>
            <person name="Williams B."/>
            <person name="Wilson W."/>
            <person name="Wolfe G."/>
            <person name="Wurch L.L."/>
        </authorList>
    </citation>
    <scope>NUCLEOTIDE SEQUENCE</scope>
</reference>
<dbReference type="GO" id="GO:0005634">
    <property type="term" value="C:nucleus"/>
    <property type="evidence" value="ECO:0007669"/>
    <property type="project" value="TreeGrafter"/>
</dbReference>
<dbReference type="RefSeq" id="XP_005777692.1">
    <property type="nucleotide sequence ID" value="XM_005777635.1"/>
</dbReference>
<reference evidence="3" key="2">
    <citation type="submission" date="2024-10" db="UniProtKB">
        <authorList>
            <consortium name="EnsemblProtists"/>
        </authorList>
    </citation>
    <scope>IDENTIFICATION</scope>
</reference>
<protein>
    <recommendedName>
        <fullName evidence="2">USP domain-containing protein</fullName>
    </recommendedName>
</protein>
<dbReference type="Gene3D" id="3.90.70.10">
    <property type="entry name" value="Cysteine proteinases"/>
    <property type="match status" value="1"/>
</dbReference>
<dbReference type="InterPro" id="IPR001394">
    <property type="entry name" value="Peptidase_C19_UCH"/>
</dbReference>
<sequence length="371" mass="40046">MALLLTVASAASAPYAGLRNQGNTCYMNSLLQSLCHIPEFAPVALEMKRLLYRLGRAPALGMDAVGTERLTTSLGMGPRDVLEQQDAQEFWHTLHAALVASGELATEGQPRGRGAASEMPQNHGGTVSCVPAPPPTPFARVFEGRTQSYVRCTKVPFTSEREGRFCDLQLQVAGCASLHASLRQYVAEETLQGEYNTRDERFGRQPAGTVRRGCAFRSLPAVLAHHRERMPQPPRCSNKGRTASFKACFGPAIGAMQKLQGSFSFPTTLRLRRYMAKGARGGGGPPPVYELRAVLSHAGGFGSGHYISFVRPLGGGGGWYRFDDTRVERVAESAAVREQYGGDHAPRGGGLFGLGGPSPSAYMLTYNRFGH</sequence>
<dbReference type="eggNOG" id="KOG1863">
    <property type="taxonomic scope" value="Eukaryota"/>
</dbReference>
<dbReference type="PROSITE" id="PS50235">
    <property type="entry name" value="USP_3"/>
    <property type="match status" value="1"/>
</dbReference>
<evidence type="ECO:0000313" key="3">
    <source>
        <dbReference type="EnsemblProtists" id="EOD25263"/>
    </source>
</evidence>
<evidence type="ECO:0000259" key="2">
    <source>
        <dbReference type="PROSITE" id="PS50235"/>
    </source>
</evidence>
<dbReference type="GO" id="GO:0031647">
    <property type="term" value="P:regulation of protein stability"/>
    <property type="evidence" value="ECO:0007669"/>
    <property type="project" value="TreeGrafter"/>
</dbReference>
<dbReference type="GeneID" id="17270809"/>
<dbReference type="GO" id="GO:0004843">
    <property type="term" value="F:cysteine-type deubiquitinase activity"/>
    <property type="evidence" value="ECO:0007669"/>
    <property type="project" value="InterPro"/>
</dbReference>
<dbReference type="PANTHER" id="PTHR24006:SF644">
    <property type="entry name" value="UBIQUITIN CARBOXYL-TERMINAL HYDROLASE 7"/>
    <property type="match status" value="1"/>
</dbReference>
<accession>A0A0D3JP28</accession>
<dbReference type="GO" id="GO:0016579">
    <property type="term" value="P:protein deubiquitination"/>
    <property type="evidence" value="ECO:0007669"/>
    <property type="project" value="InterPro"/>
</dbReference>
<dbReference type="KEGG" id="ehx:EMIHUDRAFT_237887"/>
<dbReference type="AlphaFoldDB" id="A0A0D3JP28"/>
<dbReference type="OMA" id="VFEQHDI"/>
<dbReference type="InterPro" id="IPR050164">
    <property type="entry name" value="Peptidase_C19"/>
</dbReference>
<dbReference type="InterPro" id="IPR018200">
    <property type="entry name" value="USP_CS"/>
</dbReference>
<feature type="region of interest" description="Disordered" evidence="1">
    <location>
        <begin position="107"/>
        <end position="130"/>
    </location>
</feature>
<dbReference type="Proteomes" id="UP000013827">
    <property type="component" value="Unassembled WGS sequence"/>
</dbReference>
<dbReference type="PANTHER" id="PTHR24006">
    <property type="entry name" value="UBIQUITIN CARBOXYL-TERMINAL HYDROLASE"/>
    <property type="match status" value="1"/>
</dbReference>
<dbReference type="PaxDb" id="2903-EOD25263"/>
<keyword evidence="4" id="KW-1185">Reference proteome</keyword>
<evidence type="ECO:0000256" key="1">
    <source>
        <dbReference type="SAM" id="MobiDB-lite"/>
    </source>
</evidence>
<dbReference type="InterPro" id="IPR038765">
    <property type="entry name" value="Papain-like_cys_pep_sf"/>
</dbReference>